<feature type="region of interest" description="Disordered" evidence="1">
    <location>
        <begin position="67"/>
        <end position="86"/>
    </location>
</feature>
<evidence type="ECO:0000256" key="1">
    <source>
        <dbReference type="SAM" id="MobiDB-lite"/>
    </source>
</evidence>
<accession>A0A9W9AHJ1</accession>
<feature type="compositionally biased region" description="Basic and acidic residues" evidence="1">
    <location>
        <begin position="1"/>
        <end position="18"/>
    </location>
</feature>
<evidence type="ECO:0000313" key="2">
    <source>
        <dbReference type="EMBL" id="KAJ4482984.1"/>
    </source>
</evidence>
<proteinExistence type="predicted"/>
<sequence length="329" mass="37179">MEEKTFDSIAKDTHDRESSSPTHLTAQVPKIGTPPAHQPLSATSQPPRTPPPLSVQATHLVEIIDVSTPGNPSRQTNTHAHHSSCTPGNLLRIKQLKKSWEDPLFTTANIAAGFSTQQVQPSLLDRKINEKMKTLSEHHRNIIQGFRRGLAFPTSLSDLHCLRETTDDESCGCQKCIYRGLMYYASLFVFHDSRMESLRKGTNLEEEKLRCPPILEIGNGIQLYHALNIFQVINSDSESHMCLARPEHCFVYDAVSKGTYWWRNHPPQDTWPPQFTEISCPPVLAAQWTVYLLHSSYKHGLDFTGSIQEFIRLLQMKPALDDLDSKPDS</sequence>
<evidence type="ECO:0000313" key="3">
    <source>
        <dbReference type="Proteomes" id="UP001150238"/>
    </source>
</evidence>
<reference evidence="2" key="2">
    <citation type="journal article" date="2023" name="Proc. Natl. Acad. Sci. U.S.A.">
        <title>A global phylogenomic analysis of the shiitake genus Lentinula.</title>
        <authorList>
            <person name="Sierra-Patev S."/>
            <person name="Min B."/>
            <person name="Naranjo-Ortiz M."/>
            <person name="Looney B."/>
            <person name="Konkel Z."/>
            <person name="Slot J.C."/>
            <person name="Sakamoto Y."/>
            <person name="Steenwyk J.L."/>
            <person name="Rokas A."/>
            <person name="Carro J."/>
            <person name="Camarero S."/>
            <person name="Ferreira P."/>
            <person name="Molpeceres G."/>
            <person name="Ruiz-Duenas F.J."/>
            <person name="Serrano A."/>
            <person name="Henrissat B."/>
            <person name="Drula E."/>
            <person name="Hughes K.W."/>
            <person name="Mata J.L."/>
            <person name="Ishikawa N.K."/>
            <person name="Vargas-Isla R."/>
            <person name="Ushijima S."/>
            <person name="Smith C.A."/>
            <person name="Donoghue J."/>
            <person name="Ahrendt S."/>
            <person name="Andreopoulos W."/>
            <person name="He G."/>
            <person name="LaButti K."/>
            <person name="Lipzen A."/>
            <person name="Ng V."/>
            <person name="Riley R."/>
            <person name="Sandor L."/>
            <person name="Barry K."/>
            <person name="Martinez A.T."/>
            <person name="Xiao Y."/>
            <person name="Gibbons J.G."/>
            <person name="Terashima K."/>
            <person name="Grigoriev I.V."/>
            <person name="Hibbett D."/>
        </authorList>
    </citation>
    <scope>NUCLEOTIDE SEQUENCE</scope>
    <source>
        <strain evidence="2">Sp2 HRB7682 ss15</strain>
    </source>
</reference>
<dbReference type="Proteomes" id="UP001150238">
    <property type="component" value="Unassembled WGS sequence"/>
</dbReference>
<protein>
    <submittedName>
        <fullName evidence="2">Uncharacterized protein</fullName>
    </submittedName>
</protein>
<comment type="caution">
    <text evidence="2">The sequence shown here is derived from an EMBL/GenBank/DDBJ whole genome shotgun (WGS) entry which is preliminary data.</text>
</comment>
<dbReference type="EMBL" id="JANVFS010000013">
    <property type="protein sequence ID" value="KAJ4482984.1"/>
    <property type="molecule type" value="Genomic_DNA"/>
</dbReference>
<dbReference type="AlphaFoldDB" id="A0A9W9AHJ1"/>
<gene>
    <name evidence="2" type="ORF">C8J55DRAFT_559810</name>
</gene>
<feature type="compositionally biased region" description="Polar residues" evidence="1">
    <location>
        <begin position="68"/>
        <end position="86"/>
    </location>
</feature>
<name>A0A9W9AHJ1_9AGAR</name>
<reference evidence="2" key="1">
    <citation type="submission" date="2022-08" db="EMBL/GenBank/DDBJ databases">
        <authorList>
            <consortium name="DOE Joint Genome Institute"/>
            <person name="Min B."/>
            <person name="Riley R."/>
            <person name="Sierra-Patev S."/>
            <person name="Naranjo-Ortiz M."/>
            <person name="Looney B."/>
            <person name="Konkel Z."/>
            <person name="Slot J.C."/>
            <person name="Sakamoto Y."/>
            <person name="Steenwyk J.L."/>
            <person name="Rokas A."/>
            <person name="Carro J."/>
            <person name="Camarero S."/>
            <person name="Ferreira P."/>
            <person name="Molpeceres G."/>
            <person name="Ruiz-Duenas F.J."/>
            <person name="Serrano A."/>
            <person name="Henrissat B."/>
            <person name="Drula E."/>
            <person name="Hughes K.W."/>
            <person name="Mata J.L."/>
            <person name="Ishikawa N.K."/>
            <person name="Vargas-Isla R."/>
            <person name="Ushijima S."/>
            <person name="Smith C.A."/>
            <person name="Ahrendt S."/>
            <person name="Andreopoulos W."/>
            <person name="He G."/>
            <person name="Labutti K."/>
            <person name="Lipzen A."/>
            <person name="Ng V."/>
            <person name="Sandor L."/>
            <person name="Barry K."/>
            <person name="Martinez A.T."/>
            <person name="Xiao Y."/>
            <person name="Gibbons J.G."/>
            <person name="Terashima K."/>
            <person name="Hibbett D.S."/>
            <person name="Grigoriev I.V."/>
        </authorList>
    </citation>
    <scope>NUCLEOTIDE SEQUENCE</scope>
    <source>
        <strain evidence="2">Sp2 HRB7682 ss15</strain>
    </source>
</reference>
<organism evidence="2 3">
    <name type="scientific">Lentinula lateritia</name>
    <dbReference type="NCBI Taxonomy" id="40482"/>
    <lineage>
        <taxon>Eukaryota</taxon>
        <taxon>Fungi</taxon>
        <taxon>Dikarya</taxon>
        <taxon>Basidiomycota</taxon>
        <taxon>Agaricomycotina</taxon>
        <taxon>Agaricomycetes</taxon>
        <taxon>Agaricomycetidae</taxon>
        <taxon>Agaricales</taxon>
        <taxon>Marasmiineae</taxon>
        <taxon>Omphalotaceae</taxon>
        <taxon>Lentinula</taxon>
    </lineage>
</organism>
<feature type="region of interest" description="Disordered" evidence="1">
    <location>
        <begin position="1"/>
        <end position="53"/>
    </location>
</feature>